<gene>
    <name evidence="2" type="ORF">STAS_21101</name>
</gene>
<sequence length="160" mass="17454">MTAPVEPSREKLGKRLMDYTGAKSMLYPDQAFLSQKSLTLVPSIGNTIGIRRPTTCSGDKSSTGDHTSRHPGPARSLPISVSAVFTGDASSLTAIRDFHFTPPISDATSDRRVRSSDQSCGFRPHLCLHSEPRRHAFTAATIQRPSPSPFSSRAYSRSDY</sequence>
<reference evidence="3" key="1">
    <citation type="journal article" date="2019" name="Curr. Biol.">
        <title>Genome Sequence of Striga asiatica Provides Insight into the Evolution of Plant Parasitism.</title>
        <authorList>
            <person name="Yoshida S."/>
            <person name="Kim S."/>
            <person name="Wafula E.K."/>
            <person name="Tanskanen J."/>
            <person name="Kim Y.M."/>
            <person name="Honaas L."/>
            <person name="Yang Z."/>
            <person name="Spallek T."/>
            <person name="Conn C.E."/>
            <person name="Ichihashi Y."/>
            <person name="Cheong K."/>
            <person name="Cui S."/>
            <person name="Der J.P."/>
            <person name="Gundlach H."/>
            <person name="Jiao Y."/>
            <person name="Hori C."/>
            <person name="Ishida J.K."/>
            <person name="Kasahara H."/>
            <person name="Kiba T."/>
            <person name="Kim M.S."/>
            <person name="Koo N."/>
            <person name="Laohavisit A."/>
            <person name="Lee Y.H."/>
            <person name="Lumba S."/>
            <person name="McCourt P."/>
            <person name="Mortimer J.C."/>
            <person name="Mutuku J.M."/>
            <person name="Nomura T."/>
            <person name="Sasaki-Sekimoto Y."/>
            <person name="Seto Y."/>
            <person name="Wang Y."/>
            <person name="Wakatake T."/>
            <person name="Sakakibara H."/>
            <person name="Demura T."/>
            <person name="Yamaguchi S."/>
            <person name="Yoneyama K."/>
            <person name="Manabe R.I."/>
            <person name="Nelson D.C."/>
            <person name="Schulman A.H."/>
            <person name="Timko M.P."/>
            <person name="dePamphilis C.W."/>
            <person name="Choi D."/>
            <person name="Shirasu K."/>
        </authorList>
    </citation>
    <scope>NUCLEOTIDE SEQUENCE [LARGE SCALE GENOMIC DNA]</scope>
    <source>
        <strain evidence="3">cv. UVA1</strain>
    </source>
</reference>
<feature type="region of interest" description="Disordered" evidence="1">
    <location>
        <begin position="51"/>
        <end position="76"/>
    </location>
</feature>
<comment type="caution">
    <text evidence="2">The sequence shown here is derived from an EMBL/GenBank/DDBJ whole genome shotgun (WGS) entry which is preliminary data.</text>
</comment>
<dbReference type="AlphaFoldDB" id="A0A5A7QFY4"/>
<keyword evidence="2" id="KW-0240">DNA-directed RNA polymerase</keyword>
<dbReference type="GO" id="GO:0000428">
    <property type="term" value="C:DNA-directed RNA polymerase complex"/>
    <property type="evidence" value="ECO:0007669"/>
    <property type="project" value="UniProtKB-KW"/>
</dbReference>
<dbReference type="EMBL" id="BKCP01006848">
    <property type="protein sequence ID" value="GER44205.1"/>
    <property type="molecule type" value="Genomic_DNA"/>
</dbReference>
<proteinExistence type="predicted"/>
<accession>A0A5A7QFY4</accession>
<name>A0A5A7QFY4_STRAF</name>
<dbReference type="Proteomes" id="UP000325081">
    <property type="component" value="Unassembled WGS sequence"/>
</dbReference>
<organism evidence="2 3">
    <name type="scientific">Striga asiatica</name>
    <name type="common">Asiatic witchweed</name>
    <name type="synonym">Buchnera asiatica</name>
    <dbReference type="NCBI Taxonomy" id="4170"/>
    <lineage>
        <taxon>Eukaryota</taxon>
        <taxon>Viridiplantae</taxon>
        <taxon>Streptophyta</taxon>
        <taxon>Embryophyta</taxon>
        <taxon>Tracheophyta</taxon>
        <taxon>Spermatophyta</taxon>
        <taxon>Magnoliopsida</taxon>
        <taxon>eudicotyledons</taxon>
        <taxon>Gunneridae</taxon>
        <taxon>Pentapetalae</taxon>
        <taxon>asterids</taxon>
        <taxon>lamiids</taxon>
        <taxon>Lamiales</taxon>
        <taxon>Orobanchaceae</taxon>
        <taxon>Buchnereae</taxon>
        <taxon>Striga</taxon>
    </lineage>
</organism>
<keyword evidence="3" id="KW-1185">Reference proteome</keyword>
<evidence type="ECO:0000256" key="1">
    <source>
        <dbReference type="SAM" id="MobiDB-lite"/>
    </source>
</evidence>
<keyword evidence="2" id="KW-0804">Transcription</keyword>
<evidence type="ECO:0000313" key="3">
    <source>
        <dbReference type="Proteomes" id="UP000325081"/>
    </source>
</evidence>
<evidence type="ECO:0000313" key="2">
    <source>
        <dbReference type="EMBL" id="GER44205.1"/>
    </source>
</evidence>
<protein>
    <submittedName>
        <fullName evidence="2">Bifunctional DNA-directed RNA polymerase subunit beta</fullName>
    </submittedName>
</protein>